<dbReference type="InterPro" id="IPR016166">
    <property type="entry name" value="FAD-bd_PCMH"/>
</dbReference>
<comment type="similarity">
    <text evidence="2">Belongs to the FAD-binding oxidoreductase/transferase type 4 family.</text>
</comment>
<reference evidence="6" key="2">
    <citation type="submission" date="2020-09" db="EMBL/GenBank/DDBJ databases">
        <authorList>
            <person name="Sun Q."/>
            <person name="Sedlacek I."/>
        </authorList>
    </citation>
    <scope>NUCLEOTIDE SEQUENCE</scope>
    <source>
        <strain evidence="6">CCM 7897</strain>
    </source>
</reference>
<dbReference type="Gene3D" id="3.30.70.2740">
    <property type="match status" value="1"/>
</dbReference>
<gene>
    <name evidence="6" type="ORF">GCM10007301_56390</name>
</gene>
<sequence>MRRAGGWGSVRAMSSTTPRPILLPADRLQAALEAITARIGAAYVLTADADTHAYLEEPRGLFKGVTPAVVRPANTEDVAFVVKTCAELGVPLVPQGGNTGLVGGQVPFGALLLSLNRLNKVRALDATDLTLTAEAGCTLHQIQQAAADADCLFPLSIASEGTCQIGGNLATNAGGTAVLRYGNTRELALGLEVVLADGRIWNGLSRLRKDNTGYDLRNLFIGSEGTLGIITAAVLRLYPKPRKRATALIGVTDVHQVLALFRRLRTVAGDTLTGFEFLPDVGMEMVLKHMPGAVRALQGQHAFYALAELTSTRQDDDLGAMVEGVLGEAFEAGEVEDAVIASSEAQSLALWKLREDLSEAQKFEGGSIKHDVSVPVSKVAEFVEKATLAVEAHMPGLRTCAFGHIGDGNVHFNLSQPLGMDKQAYLDSWEAFNRIVHDIVVSYGGSISAEHGIGFLKREELVHYKDPVALDVMAQIKAALDPAGLLNPGKMLVAKGE</sequence>
<reference evidence="6" key="1">
    <citation type="journal article" date="2014" name="Int. J. Syst. Evol. Microbiol.">
        <title>Complete genome sequence of Corynebacterium casei LMG S-19264T (=DSM 44701T), isolated from a smear-ripened cheese.</title>
        <authorList>
            <consortium name="US DOE Joint Genome Institute (JGI-PGF)"/>
            <person name="Walter F."/>
            <person name="Albersmeier A."/>
            <person name="Kalinowski J."/>
            <person name="Ruckert C."/>
        </authorList>
    </citation>
    <scope>NUCLEOTIDE SEQUENCE</scope>
    <source>
        <strain evidence="6">CCM 7897</strain>
    </source>
</reference>
<dbReference type="AlphaFoldDB" id="A0A917FL46"/>
<evidence type="ECO:0000256" key="4">
    <source>
        <dbReference type="ARBA" id="ARBA00022827"/>
    </source>
</evidence>
<evidence type="ECO:0000256" key="2">
    <source>
        <dbReference type="ARBA" id="ARBA00008000"/>
    </source>
</evidence>
<evidence type="ECO:0000259" key="5">
    <source>
        <dbReference type="PROSITE" id="PS51387"/>
    </source>
</evidence>
<dbReference type="InterPro" id="IPR016164">
    <property type="entry name" value="FAD-linked_Oxase-like_C"/>
</dbReference>
<dbReference type="InterPro" id="IPR016171">
    <property type="entry name" value="Vanillyl_alc_oxidase_C-sub2"/>
</dbReference>
<proteinExistence type="inferred from homology"/>
<dbReference type="GO" id="GO:0071949">
    <property type="term" value="F:FAD binding"/>
    <property type="evidence" value="ECO:0007669"/>
    <property type="project" value="InterPro"/>
</dbReference>
<evidence type="ECO:0000313" key="6">
    <source>
        <dbReference type="EMBL" id="GGF89190.1"/>
    </source>
</evidence>
<dbReference type="Pfam" id="PF02913">
    <property type="entry name" value="FAD-oxidase_C"/>
    <property type="match status" value="1"/>
</dbReference>
<dbReference type="PANTHER" id="PTHR43716">
    <property type="entry name" value="D-2-HYDROXYGLUTARATE DEHYDROGENASE, MITOCHONDRIAL"/>
    <property type="match status" value="1"/>
</dbReference>
<dbReference type="InterPro" id="IPR006094">
    <property type="entry name" value="Oxid_FAD_bind_N"/>
</dbReference>
<accession>A0A917FL46</accession>
<keyword evidence="4" id="KW-0274">FAD</keyword>
<comment type="caution">
    <text evidence="6">The sequence shown here is derived from an EMBL/GenBank/DDBJ whole genome shotgun (WGS) entry which is preliminary data.</text>
</comment>
<dbReference type="InterPro" id="IPR016169">
    <property type="entry name" value="FAD-bd_PCMH_sub2"/>
</dbReference>
<keyword evidence="3" id="KW-0285">Flavoprotein</keyword>
<dbReference type="Gene3D" id="3.30.70.2190">
    <property type="match status" value="1"/>
</dbReference>
<protein>
    <submittedName>
        <fullName evidence="6">D-2-hydroxyacid dehydrogenase</fullName>
    </submittedName>
</protein>
<name>A0A917FL46_9HYPH</name>
<dbReference type="PROSITE" id="PS51387">
    <property type="entry name" value="FAD_PCMH"/>
    <property type="match status" value="1"/>
</dbReference>
<dbReference type="InterPro" id="IPR036318">
    <property type="entry name" value="FAD-bd_PCMH-like_sf"/>
</dbReference>
<evidence type="ECO:0000256" key="3">
    <source>
        <dbReference type="ARBA" id="ARBA00022630"/>
    </source>
</evidence>
<evidence type="ECO:0000313" key="7">
    <source>
        <dbReference type="Proteomes" id="UP000606044"/>
    </source>
</evidence>
<dbReference type="FunFam" id="1.10.45.10:FF:000001">
    <property type="entry name" value="D-lactate dehydrogenase mitochondrial"/>
    <property type="match status" value="1"/>
</dbReference>
<feature type="domain" description="FAD-binding PCMH-type" evidence="5">
    <location>
        <begin position="62"/>
        <end position="240"/>
    </location>
</feature>
<dbReference type="GO" id="GO:0022904">
    <property type="term" value="P:respiratory electron transport chain"/>
    <property type="evidence" value="ECO:0007669"/>
    <property type="project" value="TreeGrafter"/>
</dbReference>
<dbReference type="Gene3D" id="1.10.45.10">
    <property type="entry name" value="Vanillyl-alcohol Oxidase, Chain A, domain 4"/>
    <property type="match status" value="1"/>
</dbReference>
<dbReference type="Gene3D" id="3.30.465.10">
    <property type="match status" value="1"/>
</dbReference>
<comment type="cofactor">
    <cofactor evidence="1">
        <name>FAD</name>
        <dbReference type="ChEBI" id="CHEBI:57692"/>
    </cofactor>
</comment>
<evidence type="ECO:0000256" key="1">
    <source>
        <dbReference type="ARBA" id="ARBA00001974"/>
    </source>
</evidence>
<dbReference type="PANTHER" id="PTHR43716:SF2">
    <property type="entry name" value="BLL6224 PROTEIN"/>
    <property type="match status" value="1"/>
</dbReference>
<dbReference type="SUPFAM" id="SSF55103">
    <property type="entry name" value="FAD-linked oxidases, C-terminal domain"/>
    <property type="match status" value="1"/>
</dbReference>
<dbReference type="EMBL" id="BMCT01000014">
    <property type="protein sequence ID" value="GGF89190.1"/>
    <property type="molecule type" value="Genomic_DNA"/>
</dbReference>
<dbReference type="SUPFAM" id="SSF56176">
    <property type="entry name" value="FAD-binding/transporter-associated domain-like"/>
    <property type="match status" value="1"/>
</dbReference>
<dbReference type="InterPro" id="IPR051264">
    <property type="entry name" value="FAD-oxidored/transferase_4"/>
</dbReference>
<dbReference type="Proteomes" id="UP000606044">
    <property type="component" value="Unassembled WGS sequence"/>
</dbReference>
<dbReference type="Pfam" id="PF01565">
    <property type="entry name" value="FAD_binding_4"/>
    <property type="match status" value="1"/>
</dbReference>
<organism evidence="6 7">
    <name type="scientific">Azorhizobium oxalatiphilum</name>
    <dbReference type="NCBI Taxonomy" id="980631"/>
    <lineage>
        <taxon>Bacteria</taxon>
        <taxon>Pseudomonadati</taxon>
        <taxon>Pseudomonadota</taxon>
        <taxon>Alphaproteobacteria</taxon>
        <taxon>Hyphomicrobiales</taxon>
        <taxon>Xanthobacteraceae</taxon>
        <taxon>Azorhizobium</taxon>
    </lineage>
</organism>
<dbReference type="InterPro" id="IPR016167">
    <property type="entry name" value="FAD-bd_PCMH_sub1"/>
</dbReference>
<dbReference type="GO" id="GO:0003824">
    <property type="term" value="F:catalytic activity"/>
    <property type="evidence" value="ECO:0007669"/>
    <property type="project" value="InterPro"/>
</dbReference>
<dbReference type="Gene3D" id="3.30.43.10">
    <property type="entry name" value="Uridine Diphospho-n-acetylenolpyruvylglucosamine Reductase, domain 2"/>
    <property type="match status" value="1"/>
</dbReference>
<keyword evidence="7" id="KW-1185">Reference proteome</keyword>
<dbReference type="InterPro" id="IPR004113">
    <property type="entry name" value="FAD-bd_oxidored_4_C"/>
</dbReference>